<feature type="region of interest" description="Disordered" evidence="1">
    <location>
        <begin position="1300"/>
        <end position="1352"/>
    </location>
</feature>
<reference evidence="3 4" key="1">
    <citation type="submission" date="2014-04" db="EMBL/GenBank/DDBJ databases">
        <title>Evolutionary Origins and Diversification of the Mycorrhizal Mutualists.</title>
        <authorList>
            <consortium name="DOE Joint Genome Institute"/>
            <consortium name="Mycorrhizal Genomics Consortium"/>
            <person name="Kohler A."/>
            <person name="Kuo A."/>
            <person name="Nagy L.G."/>
            <person name="Floudas D."/>
            <person name="Copeland A."/>
            <person name="Barry K.W."/>
            <person name="Cichocki N."/>
            <person name="Veneault-Fourrey C."/>
            <person name="LaButti K."/>
            <person name="Lindquist E.A."/>
            <person name="Lipzen A."/>
            <person name="Lundell T."/>
            <person name="Morin E."/>
            <person name="Murat C."/>
            <person name="Riley R."/>
            <person name="Ohm R."/>
            <person name="Sun H."/>
            <person name="Tunlid A."/>
            <person name="Henrissat B."/>
            <person name="Grigoriev I.V."/>
            <person name="Hibbett D.S."/>
            <person name="Martin F."/>
        </authorList>
    </citation>
    <scope>NUCLEOTIDE SEQUENCE [LARGE SCALE GENOMIC DNA]</scope>
    <source>
        <strain evidence="3 4">Koide BX008</strain>
    </source>
</reference>
<feature type="region of interest" description="Disordered" evidence="1">
    <location>
        <begin position="437"/>
        <end position="457"/>
    </location>
</feature>
<feature type="region of interest" description="Disordered" evidence="1">
    <location>
        <begin position="648"/>
        <end position="703"/>
    </location>
</feature>
<feature type="compositionally biased region" description="Acidic residues" evidence="1">
    <location>
        <begin position="1028"/>
        <end position="1037"/>
    </location>
</feature>
<feature type="compositionally biased region" description="Low complexity" evidence="1">
    <location>
        <begin position="360"/>
        <end position="372"/>
    </location>
</feature>
<evidence type="ECO:0000313" key="4">
    <source>
        <dbReference type="Proteomes" id="UP000054549"/>
    </source>
</evidence>
<evidence type="ECO:0000313" key="3">
    <source>
        <dbReference type="EMBL" id="KIL68216.1"/>
    </source>
</evidence>
<feature type="region of interest" description="Disordered" evidence="1">
    <location>
        <begin position="1114"/>
        <end position="1138"/>
    </location>
</feature>
<dbReference type="STRING" id="946122.A0A0C2XFK2"/>
<dbReference type="OrthoDB" id="3361281at2759"/>
<feature type="compositionally biased region" description="Acidic residues" evidence="1">
    <location>
        <begin position="1117"/>
        <end position="1126"/>
    </location>
</feature>
<dbReference type="HOGENOM" id="CLU_002696_0_0_1"/>
<feature type="region of interest" description="Disordered" evidence="1">
    <location>
        <begin position="1013"/>
        <end position="1055"/>
    </location>
</feature>
<feature type="region of interest" description="Disordered" evidence="1">
    <location>
        <begin position="1"/>
        <end position="49"/>
    </location>
</feature>
<feature type="region of interest" description="Disordered" evidence="1">
    <location>
        <begin position="967"/>
        <end position="991"/>
    </location>
</feature>
<feature type="compositionally biased region" description="Acidic residues" evidence="1">
    <location>
        <begin position="555"/>
        <end position="568"/>
    </location>
</feature>
<proteinExistence type="predicted"/>
<organism evidence="3 4">
    <name type="scientific">Amanita muscaria (strain Koide BX008)</name>
    <dbReference type="NCBI Taxonomy" id="946122"/>
    <lineage>
        <taxon>Eukaryota</taxon>
        <taxon>Fungi</taxon>
        <taxon>Dikarya</taxon>
        <taxon>Basidiomycota</taxon>
        <taxon>Agaricomycotina</taxon>
        <taxon>Agaricomycetes</taxon>
        <taxon>Agaricomycetidae</taxon>
        <taxon>Agaricales</taxon>
        <taxon>Pluteineae</taxon>
        <taxon>Amanitaceae</taxon>
        <taxon>Amanita</taxon>
    </lineage>
</organism>
<sequence>MSMPGNPSDMPVSSLPSSPNNIGSATVKRAPITYKRTRHDAAEDGTGSKSYSIVSDVYSSICVSESTKVQAKTKLSLVPSEAECADDEREDENEQCDTSPKFAFGWKRRLQELDNEDDFTMTTLSTSNDNDASRPEQPFGETPFKGPRAGAEINTIGLKGIQVSLISKEKLTPTDNTLEASPSRSPSLSLVNSRESAPSTPERGQTRWRANRRYDVRVFDSESEPSPNKLGSSTNTSPPLIFQTPNTRSSPTPPTSDDEMPLAPMSKRKGEITRRSVPPLQLEEPSPRARSENASTDKRKTVKRVKAPTKMELAETAKDRARLVAEQSVSIPKSEQSRKFTMHNLFADIGGIQDLEVKQPSDPILSFSSSPSRQEAEFQAQEQSTNRRKTPELQLVSVEKETKAKLQARKQQILALQDLQSSKANVDDDDDLEIVADNTPGAKSLPITAHKKQKSRFRGAGSLVKHASALLGSKGATQKTVDKDKKALTQAELAKHLVERVKEQNLQAIKQKEDEWFRKGGRVKTYLTEENSDFLNAYVRKGLENSRKESKVDKEDDDTEQSAEEFDYGSESPREDKEDTSSQRVGDNGGFQVEDQPADDEVEEAPRFKNRNRHAAAIIDSDSESERHDEATSAGKAIGAILFGPSSLGCLASTDENDENSIPLTSSLGVVHRGSLSSLDDLAEDRSDKENNQKLAFDRSEDKENKLVARHETSPLLGLRSAAISGNNISYGTLVSPGSSTKEGVSDENDQRSPLAVLSEDKPRALQPEPSWTDMFASRPGVLEAYFASTGVASFDQERHASGIAQLEAPSLQPGFSDLFESGTVNADSPSAKQRIGPVTCGPQPVEGLGLTQDILLQPAFDIGNQVLRKAESIFEKEQLILLEAANKKAQKKQFYVNDFGFLTQTRSNDEDFELYKSPLVTQKTAHDALLGSSAKDLQRRPLSTLSYSMSTIADDDDDLADAPRRRLKTRRTPSPVPAAPIVDPNSPTPAPRQARNAFDILNLGHKSLTQYEKTKNRQGESELVVAEAEESDDDDVFGFGIKKKGDDEEDDEDLDRTLETLVDDREMDTNTLAAERVIEKFKEHADHDDQELEKLHQAAVHGELRRKRRNRGIGLDDSDEESDEDERNRRIRRKMSKRQRIDRDNIKALADNEETQSFYKVYEHDLFDDDNIELGYLQQQDVVMNDAMNDPSNEEADREYVTAEEIKQNVRELARRKETEPSLDPRDVSWIDDDKSDEELDMKVKMLCASEKKGSVGRRSVLDDETFEINHHSVTHEGEAEKLRLQSWAKQECKRFTGAGRSGGVAVTGHGKSKVTAIPDDPTARRKGQRKPLKATPSMLAGVSDRSARFG</sequence>
<dbReference type="Pfam" id="PF09444">
    <property type="entry name" value="MRC1"/>
    <property type="match status" value="1"/>
</dbReference>
<feature type="compositionally biased region" description="Basic and acidic residues" evidence="1">
    <location>
        <begin position="572"/>
        <end position="581"/>
    </location>
</feature>
<feature type="region of interest" description="Disordered" evidence="1">
    <location>
        <begin position="735"/>
        <end position="773"/>
    </location>
</feature>
<evidence type="ECO:0000259" key="2">
    <source>
        <dbReference type="Pfam" id="PF09444"/>
    </source>
</evidence>
<feature type="compositionally biased region" description="Polar residues" evidence="1">
    <location>
        <begin position="120"/>
        <end position="130"/>
    </location>
</feature>
<keyword evidence="4" id="KW-1185">Reference proteome</keyword>
<feature type="region of interest" description="Disordered" evidence="1">
    <location>
        <begin position="115"/>
        <end position="151"/>
    </location>
</feature>
<feature type="domain" description="DNA replication checkpoint mediator MRC1" evidence="2">
    <location>
        <begin position="1018"/>
        <end position="1161"/>
    </location>
</feature>
<feature type="compositionally biased region" description="Basic and acidic residues" evidence="1">
    <location>
        <begin position="545"/>
        <end position="554"/>
    </location>
</feature>
<name>A0A0C2XFK2_AMAMK</name>
<feature type="compositionally biased region" description="Polar residues" evidence="1">
    <location>
        <begin position="224"/>
        <end position="238"/>
    </location>
</feature>
<feature type="region of interest" description="Disordered" evidence="1">
    <location>
        <begin position="172"/>
        <end position="314"/>
    </location>
</feature>
<dbReference type="Proteomes" id="UP000054549">
    <property type="component" value="Unassembled WGS sequence"/>
</dbReference>
<feature type="compositionally biased region" description="Basic and acidic residues" evidence="1">
    <location>
        <begin position="684"/>
        <end position="703"/>
    </location>
</feature>
<feature type="compositionally biased region" description="Basic and acidic residues" evidence="1">
    <location>
        <begin position="285"/>
        <end position="299"/>
    </location>
</feature>
<gene>
    <name evidence="3" type="ORF">M378DRAFT_158756</name>
</gene>
<feature type="compositionally biased region" description="Polar residues" evidence="1">
    <location>
        <begin position="173"/>
        <end position="203"/>
    </location>
</feature>
<feature type="region of interest" description="Disordered" evidence="1">
    <location>
        <begin position="545"/>
        <end position="633"/>
    </location>
</feature>
<dbReference type="InParanoid" id="A0A0C2XFK2"/>
<dbReference type="InterPro" id="IPR018564">
    <property type="entry name" value="Repl_chkpnt_MRC1_dom"/>
</dbReference>
<dbReference type="EMBL" id="KN818229">
    <property type="protein sequence ID" value="KIL68216.1"/>
    <property type="molecule type" value="Genomic_DNA"/>
</dbReference>
<evidence type="ECO:0000256" key="1">
    <source>
        <dbReference type="SAM" id="MobiDB-lite"/>
    </source>
</evidence>
<feature type="region of interest" description="Disordered" evidence="1">
    <location>
        <begin position="360"/>
        <end position="395"/>
    </location>
</feature>
<feature type="compositionally biased region" description="Polar residues" evidence="1">
    <location>
        <begin position="14"/>
        <end position="24"/>
    </location>
</feature>
<protein>
    <recommendedName>
        <fullName evidence="2">DNA replication checkpoint mediator MRC1 domain-containing protein</fullName>
    </recommendedName>
</protein>
<accession>A0A0C2XFK2</accession>